<protein>
    <submittedName>
        <fullName evidence="2">Uncharacterized protein</fullName>
    </submittedName>
</protein>
<keyword evidence="1" id="KW-0812">Transmembrane</keyword>
<name>A0AAD9KAW3_9ANNE</name>
<dbReference type="PANTHER" id="PTHR16311:SF3">
    <property type="entry name" value="THROMBOSPONDIN TYPE-1 DOMAIN-CONTAINING PROTEIN 1"/>
    <property type="match status" value="1"/>
</dbReference>
<evidence type="ECO:0000313" key="2">
    <source>
        <dbReference type="EMBL" id="KAK2167098.1"/>
    </source>
</evidence>
<dbReference type="EMBL" id="JAODUP010000032">
    <property type="protein sequence ID" value="KAK2167098.1"/>
    <property type="molecule type" value="Genomic_DNA"/>
</dbReference>
<keyword evidence="1" id="KW-0472">Membrane</keyword>
<dbReference type="GO" id="GO:0071944">
    <property type="term" value="C:cell periphery"/>
    <property type="evidence" value="ECO:0007669"/>
    <property type="project" value="TreeGrafter"/>
</dbReference>
<dbReference type="Pfam" id="PF00090">
    <property type="entry name" value="TSP_1"/>
    <property type="match status" value="1"/>
</dbReference>
<evidence type="ECO:0000256" key="1">
    <source>
        <dbReference type="SAM" id="Phobius"/>
    </source>
</evidence>
<organism evidence="2 3">
    <name type="scientific">Paralvinella palmiformis</name>
    <dbReference type="NCBI Taxonomy" id="53620"/>
    <lineage>
        <taxon>Eukaryota</taxon>
        <taxon>Metazoa</taxon>
        <taxon>Spiralia</taxon>
        <taxon>Lophotrochozoa</taxon>
        <taxon>Annelida</taxon>
        <taxon>Polychaeta</taxon>
        <taxon>Sedentaria</taxon>
        <taxon>Canalipalpata</taxon>
        <taxon>Terebellida</taxon>
        <taxon>Terebelliformia</taxon>
        <taxon>Alvinellidae</taxon>
        <taxon>Paralvinella</taxon>
    </lineage>
</organism>
<dbReference type="InterPro" id="IPR000884">
    <property type="entry name" value="TSP1_rpt"/>
</dbReference>
<keyword evidence="3" id="KW-1185">Reference proteome</keyword>
<keyword evidence="1" id="KW-1133">Transmembrane helix</keyword>
<dbReference type="InterPro" id="IPR038877">
    <property type="entry name" value="THSD1"/>
</dbReference>
<evidence type="ECO:0000313" key="3">
    <source>
        <dbReference type="Proteomes" id="UP001208570"/>
    </source>
</evidence>
<dbReference type="PROSITE" id="PS50092">
    <property type="entry name" value="TSP1"/>
    <property type="match status" value="1"/>
</dbReference>
<dbReference type="Gene3D" id="2.20.100.10">
    <property type="entry name" value="Thrombospondin type-1 (TSP1) repeat"/>
    <property type="match status" value="1"/>
</dbReference>
<dbReference type="SMART" id="SM00209">
    <property type="entry name" value="TSP1"/>
    <property type="match status" value="1"/>
</dbReference>
<accession>A0AAD9KAW3</accession>
<dbReference type="SUPFAM" id="SSF82895">
    <property type="entry name" value="TSP-1 type 1 repeat"/>
    <property type="match status" value="1"/>
</dbReference>
<sequence length="305" mass="33444">MLPSPCFTVATMQAVVISDGLVSTWVEWDGSGYVGLSEEELSHNDAAVQCQSVGDVLLEYQDSTSLNEVLVNLIPMGTPVWTKGDDNKATTITPTTTGQIVVTPTITEDVTTIITTESETTTELTTISNATTSEKYEVTPDRHSLSSNETTTSGYTGSTDLIGSFSVYATEWDVTCNSHACPEWNDWSMWNDCSATCGTGTRRRYRTCLGEDDFKCTGESHETDFCNANPCPGSKTIVILCVRVPQKPPEENPFTESDKRPLAIGLGSLSMMFVFIELIMIIMIDSVTITMQCRVLKRNLRHLSP</sequence>
<proteinExistence type="predicted"/>
<dbReference type="Proteomes" id="UP001208570">
    <property type="component" value="Unassembled WGS sequence"/>
</dbReference>
<feature type="transmembrane region" description="Helical" evidence="1">
    <location>
        <begin position="262"/>
        <end position="284"/>
    </location>
</feature>
<dbReference type="InterPro" id="IPR036383">
    <property type="entry name" value="TSP1_rpt_sf"/>
</dbReference>
<dbReference type="PANTHER" id="PTHR16311">
    <property type="entry name" value="THROMBOSPONDIN TYPE I DOMAIN-CONTAINING 1"/>
    <property type="match status" value="1"/>
</dbReference>
<dbReference type="AlphaFoldDB" id="A0AAD9KAW3"/>
<reference evidence="2" key="1">
    <citation type="journal article" date="2023" name="Mol. Biol. Evol.">
        <title>Third-Generation Sequencing Reveals the Adaptive Role of the Epigenome in Three Deep-Sea Polychaetes.</title>
        <authorList>
            <person name="Perez M."/>
            <person name="Aroh O."/>
            <person name="Sun Y."/>
            <person name="Lan Y."/>
            <person name="Juniper S.K."/>
            <person name="Young C.R."/>
            <person name="Angers B."/>
            <person name="Qian P.Y."/>
        </authorList>
    </citation>
    <scope>NUCLEOTIDE SEQUENCE</scope>
    <source>
        <strain evidence="2">P08H-3</strain>
    </source>
</reference>
<gene>
    <name evidence="2" type="ORF">LSH36_32g16069</name>
</gene>
<comment type="caution">
    <text evidence="2">The sequence shown here is derived from an EMBL/GenBank/DDBJ whole genome shotgun (WGS) entry which is preliminary data.</text>
</comment>